<reference evidence="3 4" key="1">
    <citation type="submission" date="2020-02" db="EMBL/GenBank/DDBJ databases">
        <title>The whole genome sequence of CPCC 205119.</title>
        <authorList>
            <person name="Jiang Z."/>
        </authorList>
    </citation>
    <scope>NUCLEOTIDE SEQUENCE [LARGE SCALE GENOMIC DNA]</scope>
    <source>
        <strain evidence="3 4">CPCC 205119</strain>
    </source>
</reference>
<dbReference type="AlphaFoldDB" id="A0A7K3WHL7"/>
<comment type="caution">
    <text evidence="3">The sequence shown here is derived from an EMBL/GenBank/DDBJ whole genome shotgun (WGS) entry which is preliminary data.</text>
</comment>
<feature type="compositionally biased region" description="Low complexity" evidence="1">
    <location>
        <begin position="22"/>
        <end position="46"/>
    </location>
</feature>
<evidence type="ECO:0000256" key="2">
    <source>
        <dbReference type="SAM" id="SignalP"/>
    </source>
</evidence>
<sequence length="157" mass="15842">MKRPGFWAVVAIVVAIGAAGNAGKDDASTATAPAPTSTVASTSAPAPSTPAPLPPAPTSPVAVAPPTVVPAPTTVAAPVVDFLMPDLVGLDLQTAQNVIQTNGVFLSLSHDLLGSRAQLLDSNWMVCDQNIAAGERVTGEVEGTIDLGVVKREEPCP</sequence>
<evidence type="ECO:0000256" key="1">
    <source>
        <dbReference type="SAM" id="MobiDB-lite"/>
    </source>
</evidence>
<gene>
    <name evidence="3" type="ORF">G1H19_15420</name>
</gene>
<proteinExistence type="predicted"/>
<name>A0A7K3WHL7_9ACTN</name>
<keyword evidence="2" id="KW-0732">Signal</keyword>
<dbReference type="Gene3D" id="3.30.10.20">
    <property type="match status" value="1"/>
</dbReference>
<protein>
    <recommendedName>
        <fullName evidence="5">PASTA domain-containing protein</fullName>
    </recommendedName>
</protein>
<feature type="region of interest" description="Disordered" evidence="1">
    <location>
        <begin position="22"/>
        <end position="59"/>
    </location>
</feature>
<keyword evidence="4" id="KW-1185">Reference proteome</keyword>
<evidence type="ECO:0000313" key="4">
    <source>
        <dbReference type="Proteomes" id="UP000470470"/>
    </source>
</evidence>
<evidence type="ECO:0000313" key="3">
    <source>
        <dbReference type="EMBL" id="NEL55379.1"/>
    </source>
</evidence>
<organism evidence="3 4">
    <name type="scientific">Goekera deserti</name>
    <dbReference type="NCBI Taxonomy" id="2497753"/>
    <lineage>
        <taxon>Bacteria</taxon>
        <taxon>Bacillati</taxon>
        <taxon>Actinomycetota</taxon>
        <taxon>Actinomycetes</taxon>
        <taxon>Geodermatophilales</taxon>
        <taxon>Geodermatophilaceae</taxon>
        <taxon>Goekera</taxon>
    </lineage>
</organism>
<feature type="compositionally biased region" description="Pro residues" evidence="1">
    <location>
        <begin position="47"/>
        <end position="58"/>
    </location>
</feature>
<dbReference type="EMBL" id="JAAGWK010000022">
    <property type="protein sequence ID" value="NEL55379.1"/>
    <property type="molecule type" value="Genomic_DNA"/>
</dbReference>
<dbReference type="RefSeq" id="WP_152727329.1">
    <property type="nucleotide sequence ID" value="NZ_JAABOZ010000001.1"/>
</dbReference>
<dbReference type="Proteomes" id="UP000470470">
    <property type="component" value="Unassembled WGS sequence"/>
</dbReference>
<feature type="chain" id="PRO_5038338899" description="PASTA domain-containing protein" evidence="2">
    <location>
        <begin position="25"/>
        <end position="157"/>
    </location>
</feature>
<feature type="signal peptide" evidence="2">
    <location>
        <begin position="1"/>
        <end position="24"/>
    </location>
</feature>
<accession>A0A7K3WHL7</accession>
<evidence type="ECO:0008006" key="5">
    <source>
        <dbReference type="Google" id="ProtNLM"/>
    </source>
</evidence>